<evidence type="ECO:0000313" key="1">
    <source>
        <dbReference type="EMBL" id="KAF5862341.1"/>
    </source>
</evidence>
<dbReference type="AlphaFoldDB" id="A0A8H6A886"/>
<name>A0A8H6A886_PETAA</name>
<dbReference type="Proteomes" id="UP000541154">
    <property type="component" value="Unassembled WGS sequence"/>
</dbReference>
<reference evidence="1 2" key="1">
    <citation type="submission" date="2019-04" db="EMBL/GenBank/DDBJ databases">
        <title>Aspergillus burnettii sp. nov., novel species from soil in southeast Queensland.</title>
        <authorList>
            <person name="Gilchrist C.L.M."/>
            <person name="Pitt J.I."/>
            <person name="Lange L."/>
            <person name="Lacey H.J."/>
            <person name="Vuong D."/>
            <person name="Midgley D.J."/>
            <person name="Greenfield P."/>
            <person name="Bradbury M."/>
            <person name="Lacey E."/>
            <person name="Busk P.K."/>
            <person name="Pilgaard B."/>
            <person name="Chooi Y.H."/>
            <person name="Piggott A.M."/>
        </authorList>
    </citation>
    <scope>NUCLEOTIDE SEQUENCE [LARGE SCALE GENOMIC DNA]</scope>
    <source>
        <strain evidence="1 2">FRR 5400</strain>
    </source>
</reference>
<evidence type="ECO:0000313" key="2">
    <source>
        <dbReference type="Proteomes" id="UP000541154"/>
    </source>
</evidence>
<proteinExistence type="predicted"/>
<dbReference type="EMBL" id="SPNV01000076">
    <property type="protein sequence ID" value="KAF5862341.1"/>
    <property type="molecule type" value="Genomic_DNA"/>
</dbReference>
<sequence>MQAALCGSKSGITDSHNIDGVVIILDSCYNYIVTRVYTSHGRVVEILAAVDEDSELAFVPSLRASLPSKLYAELLTRKQSRAKVIKLAKPIAHLRESSPVKESTHHILVGVNSLRLPTPEGTEEVPNKGERGEAGQSSGYIFINCGRATG</sequence>
<organism evidence="1 2">
    <name type="scientific">Petromyces alliaceus</name>
    <name type="common">Aspergillus alliaceus</name>
    <dbReference type="NCBI Taxonomy" id="209559"/>
    <lineage>
        <taxon>Eukaryota</taxon>
        <taxon>Fungi</taxon>
        <taxon>Dikarya</taxon>
        <taxon>Ascomycota</taxon>
        <taxon>Pezizomycotina</taxon>
        <taxon>Eurotiomycetes</taxon>
        <taxon>Eurotiomycetidae</taxon>
        <taxon>Eurotiales</taxon>
        <taxon>Aspergillaceae</taxon>
        <taxon>Aspergillus</taxon>
        <taxon>Aspergillus subgen. Circumdati</taxon>
    </lineage>
</organism>
<comment type="caution">
    <text evidence="1">The sequence shown here is derived from an EMBL/GenBank/DDBJ whole genome shotgun (WGS) entry which is preliminary data.</text>
</comment>
<gene>
    <name evidence="1" type="ORF">ETB97_011777</name>
</gene>
<accession>A0A8H6A886</accession>
<protein>
    <submittedName>
        <fullName evidence="1">Uncharacterized protein</fullName>
    </submittedName>
</protein>
<keyword evidence="2" id="KW-1185">Reference proteome</keyword>